<evidence type="ECO:0000313" key="3">
    <source>
        <dbReference type="Proteomes" id="UP000500791"/>
    </source>
</evidence>
<dbReference type="AlphaFoldDB" id="A0A6G7VQ09"/>
<dbReference type="Proteomes" id="UP000500791">
    <property type="component" value="Chromosome"/>
</dbReference>
<proteinExistence type="inferred from homology"/>
<dbReference type="InterPro" id="IPR008228">
    <property type="entry name" value="UCP006173"/>
</dbReference>
<dbReference type="KEGG" id="mon:G8E03_03830"/>
<accession>A0A6G7VQ09</accession>
<dbReference type="PANTHER" id="PTHR37421">
    <property type="entry name" value="UPF0260 PROTEIN YCGN"/>
    <property type="match status" value="1"/>
</dbReference>
<evidence type="ECO:0000313" key="2">
    <source>
        <dbReference type="EMBL" id="QIK42002.1"/>
    </source>
</evidence>
<dbReference type="RefSeq" id="WP_166193840.1">
    <property type="nucleotide sequence ID" value="NZ_CP049811.1"/>
</dbReference>
<organism evidence="2 3">
    <name type="scientific">Pontivivens nitratireducens</name>
    <dbReference type="NCBI Taxonomy" id="2758038"/>
    <lineage>
        <taxon>Bacteria</taxon>
        <taxon>Pseudomonadati</taxon>
        <taxon>Pseudomonadota</taxon>
        <taxon>Alphaproteobacteria</taxon>
        <taxon>Rhodobacterales</taxon>
        <taxon>Paracoccaceae</taxon>
        <taxon>Pontivivens</taxon>
    </lineage>
</organism>
<dbReference type="HAMAP" id="MF_00676">
    <property type="entry name" value="UPF0260"/>
    <property type="match status" value="1"/>
</dbReference>
<gene>
    <name evidence="2" type="ORF">G8E03_03830</name>
</gene>
<dbReference type="Pfam" id="PF03692">
    <property type="entry name" value="CxxCxxCC"/>
    <property type="match status" value="1"/>
</dbReference>
<dbReference type="PANTHER" id="PTHR37421:SF1">
    <property type="entry name" value="UPF0260 PROTEIN YCGN"/>
    <property type="match status" value="1"/>
</dbReference>
<dbReference type="NCBIfam" id="NF003507">
    <property type="entry name" value="PRK05170.2-5"/>
    <property type="match status" value="1"/>
</dbReference>
<dbReference type="EMBL" id="CP049811">
    <property type="protein sequence ID" value="QIK42002.1"/>
    <property type="molecule type" value="Genomic_DNA"/>
</dbReference>
<name>A0A6G7VQ09_9RHOB</name>
<dbReference type="PIRSF" id="PIRSF006173">
    <property type="entry name" value="UCP006173"/>
    <property type="match status" value="1"/>
</dbReference>
<comment type="similarity">
    <text evidence="1">Belongs to the UPF0260 family.</text>
</comment>
<protein>
    <recommendedName>
        <fullName evidence="1">UPF0260 protein G8E03_03830</fullName>
    </recommendedName>
</protein>
<sequence length="148" mass="16635">MTHRPKFWTLPLDALTRPEWEALCDGCGKCCLLKLEDEDTGGVAYTDIACRLFDPATCRCGNYALRKQLVPGCVVLDAETLPQIAHWMPQTCAYRLRHEGKPIPDWHPLMTGDTESVAQAGHSMAGRTVAEFEVDEEEYEEHIVEDLS</sequence>
<dbReference type="InterPro" id="IPR005358">
    <property type="entry name" value="Puta_zinc/iron-chelating_dom"/>
</dbReference>
<keyword evidence="3" id="KW-1185">Reference proteome</keyword>
<evidence type="ECO:0000256" key="1">
    <source>
        <dbReference type="HAMAP-Rule" id="MF_00676"/>
    </source>
</evidence>
<reference evidence="2 3" key="1">
    <citation type="submission" date="2020-03" db="EMBL/GenBank/DDBJ databases">
        <title>Complete genome sequence of Monaibacterium sp. ALG8 with diverse plasmids.</title>
        <authorList>
            <person name="Sun C."/>
        </authorList>
    </citation>
    <scope>NUCLEOTIDE SEQUENCE [LARGE SCALE GENOMIC DNA]</scope>
    <source>
        <strain evidence="2 3">ALG8</strain>
    </source>
</reference>
<dbReference type="NCBIfam" id="NF003501">
    <property type="entry name" value="PRK05170.1-5"/>
    <property type="match status" value="1"/>
</dbReference>